<comment type="caution">
    <text evidence="2">The sequence shown here is derived from an EMBL/GenBank/DDBJ whole genome shotgun (WGS) entry which is preliminary data.</text>
</comment>
<proteinExistence type="predicted"/>
<evidence type="ECO:0000313" key="2">
    <source>
        <dbReference type="EMBL" id="MCG2668758.1"/>
    </source>
</evidence>
<dbReference type="EMBL" id="JAKLUA010000005">
    <property type="protein sequence ID" value="MCG2668758.1"/>
    <property type="molecule type" value="Genomic_DNA"/>
</dbReference>
<dbReference type="Proteomes" id="UP001139012">
    <property type="component" value="Unassembled WGS sequence"/>
</dbReference>
<feature type="region of interest" description="Disordered" evidence="1">
    <location>
        <begin position="12"/>
        <end position="80"/>
    </location>
</feature>
<sequence>MRSFHCAIDFVGRTIGGGEPESPTSGVKSAASNHHHTETKKEPPALPDADGSKAETRNTMPHRASTSTSQDHRNDDCGLTPREHTSRLFAWLKQVRADRKNLTASTFVVAFTIADHMNKETGEAFPGMPCIAREIGMSQGTVKNAIDALEARGHLHVHHGKKGRGCPNRYRMLVRASDADGLPDGPDRANSGASLSDDDRMEHHSKSQSADIQAEISQPSEIWEGEVSGDTMANSQETEICEPSAAQLDANECQSSASISQPFEPKSQKAEMNLLVNLSHNQGGMRSIPPIEDRDEIEDREIRNNAFEILCDSYPNDIGDRQEARSAFELTLNAGIDMSYVLIQCNKLEPHHEHLSMADWLHRRFDL</sequence>
<reference evidence="2" key="1">
    <citation type="submission" date="2022-01" db="EMBL/GenBank/DDBJ databases">
        <title>Genome sequnece data of strain Bradyrhizobium sp. nov.</title>
        <authorList>
            <person name="Zhang J."/>
        </authorList>
    </citation>
    <scope>NUCLEOTIDE SEQUENCE</scope>
    <source>
        <strain evidence="2">WYCCWR 12774</strain>
    </source>
</reference>
<accession>A0ABS9LP07</accession>
<keyword evidence="3" id="KW-1185">Reference proteome</keyword>
<feature type="compositionally biased region" description="Polar residues" evidence="1">
    <location>
        <begin position="22"/>
        <end position="32"/>
    </location>
</feature>
<dbReference type="Pfam" id="PF13730">
    <property type="entry name" value="HTH_36"/>
    <property type="match status" value="1"/>
</dbReference>
<feature type="compositionally biased region" description="Polar residues" evidence="1">
    <location>
        <begin position="207"/>
        <end position="220"/>
    </location>
</feature>
<feature type="region of interest" description="Disordered" evidence="1">
    <location>
        <begin position="178"/>
        <end position="220"/>
    </location>
</feature>
<gene>
    <name evidence="2" type="ORF">L6637_17490</name>
</gene>
<feature type="compositionally biased region" description="Basic and acidic residues" evidence="1">
    <location>
        <begin position="70"/>
        <end position="80"/>
    </location>
</feature>
<dbReference type="Gene3D" id="1.10.10.10">
    <property type="entry name" value="Winged helix-like DNA-binding domain superfamily/Winged helix DNA-binding domain"/>
    <property type="match status" value="1"/>
</dbReference>
<name>A0ABS9LP07_9BRAD</name>
<evidence type="ECO:0000256" key="1">
    <source>
        <dbReference type="SAM" id="MobiDB-lite"/>
    </source>
</evidence>
<protein>
    <submittedName>
        <fullName evidence="2">Helix-turn-helix domain-containing protein</fullName>
    </submittedName>
</protein>
<dbReference type="InterPro" id="IPR036388">
    <property type="entry name" value="WH-like_DNA-bd_sf"/>
</dbReference>
<organism evidence="2 3">
    <name type="scientific">Bradyrhizobium zhengyangense</name>
    <dbReference type="NCBI Taxonomy" id="2911009"/>
    <lineage>
        <taxon>Bacteria</taxon>
        <taxon>Pseudomonadati</taxon>
        <taxon>Pseudomonadota</taxon>
        <taxon>Alphaproteobacteria</taxon>
        <taxon>Hyphomicrobiales</taxon>
        <taxon>Nitrobacteraceae</taxon>
        <taxon>Bradyrhizobium</taxon>
    </lineage>
</organism>
<evidence type="ECO:0000313" key="3">
    <source>
        <dbReference type="Proteomes" id="UP001139012"/>
    </source>
</evidence>
<dbReference type="RefSeq" id="WP_237871593.1">
    <property type="nucleotide sequence ID" value="NZ_JAKLUA010000005.1"/>
</dbReference>